<evidence type="ECO:0000313" key="1">
    <source>
        <dbReference type="EMBL" id="DAE28141.1"/>
    </source>
</evidence>
<organism evidence="1">
    <name type="scientific">virus sp. ctQcs9</name>
    <dbReference type="NCBI Taxonomy" id="2825816"/>
    <lineage>
        <taxon>Viruses</taxon>
    </lineage>
</organism>
<protein>
    <submittedName>
        <fullName evidence="1">Uncharacterized protein</fullName>
    </submittedName>
</protein>
<accession>A0A8S5RAQ5</accession>
<dbReference type="EMBL" id="BK059082">
    <property type="protein sequence ID" value="DAE28141.1"/>
    <property type="molecule type" value="Genomic_DNA"/>
</dbReference>
<name>A0A8S5RAQ5_9VIRU</name>
<sequence>MSSINNEINVINEGKSNVASSLIAKFEVPRENLLNDDGSLKRLSEWNLDGVSQYWAD</sequence>
<reference evidence="1" key="1">
    <citation type="journal article" date="2021" name="Proc. Natl. Acad. Sci. U.S.A.">
        <title>A Catalog of Tens of Thousands of Viruses from Human Metagenomes Reveals Hidden Associations with Chronic Diseases.</title>
        <authorList>
            <person name="Tisza M.J."/>
            <person name="Buck C.B."/>
        </authorList>
    </citation>
    <scope>NUCLEOTIDE SEQUENCE</scope>
    <source>
        <strain evidence="1">CtQcs9</strain>
    </source>
</reference>
<proteinExistence type="predicted"/>